<sequence length="58" mass="6974">MKEQCQNKDCSNELNFMDKKRIYVFDESIGDELAIFVCDECYKKNKQEENDIDWDQSV</sequence>
<gene>
    <name evidence="1" type="ORF">SMONO_v1c03740</name>
</gene>
<evidence type="ECO:0000313" key="1">
    <source>
        <dbReference type="EMBL" id="AUM62623.1"/>
    </source>
</evidence>
<dbReference type="AlphaFoldDB" id="A0A2K9LU88"/>
<evidence type="ECO:0000313" key="2">
    <source>
        <dbReference type="Proteomes" id="UP000234790"/>
    </source>
</evidence>
<dbReference type="OrthoDB" id="389844at2"/>
<dbReference type="RefSeq" id="WP_158637893.1">
    <property type="nucleotide sequence ID" value="NZ_CP025543.1"/>
</dbReference>
<name>A0A2K9LU88_SPISQ</name>
<organism evidence="1 2">
    <name type="scientific">Spiroplasma monobiae MQ-1</name>
    <dbReference type="NCBI Taxonomy" id="1336748"/>
    <lineage>
        <taxon>Bacteria</taxon>
        <taxon>Bacillati</taxon>
        <taxon>Mycoplasmatota</taxon>
        <taxon>Mollicutes</taxon>
        <taxon>Entomoplasmatales</taxon>
        <taxon>Spiroplasmataceae</taxon>
        <taxon>Spiroplasma</taxon>
    </lineage>
</organism>
<reference evidence="1 2" key="1">
    <citation type="submission" date="2017-12" db="EMBL/GenBank/DDBJ databases">
        <title>Complete genome sequence of Spiroplasma monobiae MQ-1 (ATCC 33825).</title>
        <authorList>
            <person name="Tsai Y.-M."/>
            <person name="Lo W.-S."/>
            <person name="Wu P.-S."/>
            <person name="Cho S.-T."/>
            <person name="Kuo C.-H."/>
        </authorList>
    </citation>
    <scope>NUCLEOTIDE SEQUENCE [LARGE SCALE GENOMIC DNA]</scope>
    <source>
        <strain evidence="1 2">MQ-1</strain>
    </source>
</reference>
<proteinExistence type="predicted"/>
<protein>
    <submittedName>
        <fullName evidence="1">Uncharacterized protein</fullName>
    </submittedName>
</protein>
<dbReference type="EMBL" id="CP025543">
    <property type="protein sequence ID" value="AUM62623.1"/>
    <property type="molecule type" value="Genomic_DNA"/>
</dbReference>
<accession>A0A2K9LU88</accession>
<dbReference type="KEGG" id="smoo:SMONO_v1c03740"/>
<dbReference type="Proteomes" id="UP000234790">
    <property type="component" value="Chromosome"/>
</dbReference>
<keyword evidence="2" id="KW-1185">Reference proteome</keyword>